<dbReference type="InterPro" id="IPR016169">
    <property type="entry name" value="FAD-bd_PCMH_sub2"/>
</dbReference>
<proteinExistence type="inferred from homology"/>
<feature type="domain" description="FAD-binding PCMH-type" evidence="6">
    <location>
        <begin position="64"/>
        <end position="234"/>
    </location>
</feature>
<dbReference type="PROSITE" id="PS51387">
    <property type="entry name" value="FAD_PCMH"/>
    <property type="match status" value="1"/>
</dbReference>
<name>C5G0S1_ARTOC</name>
<evidence type="ECO:0000313" key="8">
    <source>
        <dbReference type="Proteomes" id="UP000002035"/>
    </source>
</evidence>
<dbReference type="STRING" id="554155.C5G0S1"/>
<dbReference type="OMA" id="RSSPHYE"/>
<dbReference type="InterPro" id="IPR012951">
    <property type="entry name" value="BBE"/>
</dbReference>
<evidence type="ECO:0000256" key="1">
    <source>
        <dbReference type="ARBA" id="ARBA00005466"/>
    </source>
</evidence>
<dbReference type="PANTHER" id="PTHR42973">
    <property type="entry name" value="BINDING OXIDOREDUCTASE, PUTATIVE (AFU_ORTHOLOGUE AFUA_1G17690)-RELATED"/>
    <property type="match status" value="1"/>
</dbReference>
<keyword evidence="8" id="KW-1185">Reference proteome</keyword>
<dbReference type="Gene3D" id="3.30.43.10">
    <property type="entry name" value="Uridine Diphospho-n-acetylenolpyruvylglucosamine Reductase, domain 2"/>
    <property type="match status" value="1"/>
</dbReference>
<dbReference type="Pfam" id="PF08031">
    <property type="entry name" value="BBE"/>
    <property type="match status" value="1"/>
</dbReference>
<dbReference type="Pfam" id="PF01565">
    <property type="entry name" value="FAD_binding_4"/>
    <property type="match status" value="1"/>
</dbReference>
<feature type="region of interest" description="Disordered" evidence="5">
    <location>
        <begin position="1"/>
        <end position="26"/>
    </location>
</feature>
<evidence type="ECO:0000256" key="2">
    <source>
        <dbReference type="ARBA" id="ARBA00022630"/>
    </source>
</evidence>
<comment type="similarity">
    <text evidence="1">Belongs to the oxygen-dependent FAD-linked oxidoreductase family.</text>
</comment>
<evidence type="ECO:0000256" key="3">
    <source>
        <dbReference type="ARBA" id="ARBA00022827"/>
    </source>
</evidence>
<dbReference type="AlphaFoldDB" id="C5G0S1"/>
<keyword evidence="2" id="KW-0285">Flavoprotein</keyword>
<keyword evidence="4" id="KW-0560">Oxidoreductase</keyword>
<evidence type="ECO:0000256" key="4">
    <source>
        <dbReference type="ARBA" id="ARBA00023002"/>
    </source>
</evidence>
<dbReference type="GO" id="GO:0071949">
    <property type="term" value="F:FAD binding"/>
    <property type="evidence" value="ECO:0007669"/>
    <property type="project" value="InterPro"/>
</dbReference>
<dbReference type="PANTHER" id="PTHR42973:SF7">
    <property type="entry name" value="FAD-BINDING PCMH-TYPE DOMAIN-CONTAINING PROTEIN"/>
    <property type="match status" value="1"/>
</dbReference>
<dbReference type="OrthoDB" id="363185at2759"/>
<evidence type="ECO:0000259" key="6">
    <source>
        <dbReference type="PROSITE" id="PS51387"/>
    </source>
</evidence>
<dbReference type="GO" id="GO:0016491">
    <property type="term" value="F:oxidoreductase activity"/>
    <property type="evidence" value="ECO:0007669"/>
    <property type="project" value="UniProtKB-KW"/>
</dbReference>
<dbReference type="GeneID" id="9223926"/>
<dbReference type="Gene3D" id="3.40.462.20">
    <property type="match status" value="1"/>
</dbReference>
<reference evidence="8" key="1">
    <citation type="journal article" date="2012" name="MBio">
        <title>Comparative genome analysis of Trichophyton rubrum and related dermatophytes reveals candidate genes involved in infection.</title>
        <authorList>
            <person name="Martinez D.A."/>
            <person name="Oliver B.G."/>
            <person name="Graeser Y."/>
            <person name="Goldberg J.M."/>
            <person name="Li W."/>
            <person name="Martinez-Rossi N.M."/>
            <person name="Monod M."/>
            <person name="Shelest E."/>
            <person name="Barton R.C."/>
            <person name="Birch E."/>
            <person name="Brakhage A.A."/>
            <person name="Chen Z."/>
            <person name="Gurr S.J."/>
            <person name="Heiman D."/>
            <person name="Heitman J."/>
            <person name="Kosti I."/>
            <person name="Rossi A."/>
            <person name="Saif S."/>
            <person name="Samalova M."/>
            <person name="Saunders C.W."/>
            <person name="Shea T."/>
            <person name="Summerbell R.C."/>
            <person name="Xu J."/>
            <person name="Young S."/>
            <person name="Zeng Q."/>
            <person name="Birren B.W."/>
            <person name="Cuomo C.A."/>
            <person name="White T.C."/>
        </authorList>
    </citation>
    <scope>NUCLEOTIDE SEQUENCE [LARGE SCALE GENOMIC DNA]</scope>
    <source>
        <strain evidence="8">ATCC MYA-4605 / CBS 113480</strain>
    </source>
</reference>
<dbReference type="VEuPathDB" id="FungiDB:MCYG_08543"/>
<gene>
    <name evidence="7" type="ORF">MCYG_08543</name>
</gene>
<dbReference type="InterPro" id="IPR016167">
    <property type="entry name" value="FAD-bd_PCMH_sub1"/>
</dbReference>
<dbReference type="eggNOG" id="ENOG502SKWA">
    <property type="taxonomic scope" value="Eukaryota"/>
</dbReference>
<dbReference type="InterPro" id="IPR006094">
    <property type="entry name" value="Oxid_FAD_bind_N"/>
</dbReference>
<dbReference type="RefSeq" id="XP_002842712.1">
    <property type="nucleotide sequence ID" value="XM_002842666.1"/>
</dbReference>
<dbReference type="EMBL" id="DS995709">
    <property type="protein sequence ID" value="EEQ35724.1"/>
    <property type="molecule type" value="Genomic_DNA"/>
</dbReference>
<dbReference type="Gene3D" id="3.30.465.10">
    <property type="match status" value="1"/>
</dbReference>
<dbReference type="InterPro" id="IPR050416">
    <property type="entry name" value="FAD-linked_Oxidoreductase"/>
</dbReference>
<organism evidence="7 8">
    <name type="scientific">Arthroderma otae (strain ATCC MYA-4605 / CBS 113480)</name>
    <name type="common">Microsporum canis</name>
    <dbReference type="NCBI Taxonomy" id="554155"/>
    <lineage>
        <taxon>Eukaryota</taxon>
        <taxon>Fungi</taxon>
        <taxon>Dikarya</taxon>
        <taxon>Ascomycota</taxon>
        <taxon>Pezizomycotina</taxon>
        <taxon>Eurotiomycetes</taxon>
        <taxon>Eurotiomycetidae</taxon>
        <taxon>Onygenales</taxon>
        <taxon>Arthrodermataceae</taxon>
        <taxon>Microsporum</taxon>
    </lineage>
</organism>
<evidence type="ECO:0000256" key="5">
    <source>
        <dbReference type="SAM" id="MobiDB-lite"/>
    </source>
</evidence>
<protein>
    <submittedName>
        <fullName evidence="7">FAD binding domain-containing protein</fullName>
    </submittedName>
</protein>
<dbReference type="InterPro" id="IPR016166">
    <property type="entry name" value="FAD-bd_PCMH"/>
</dbReference>
<dbReference type="InterPro" id="IPR036318">
    <property type="entry name" value="FAD-bd_PCMH-like_sf"/>
</dbReference>
<keyword evidence="3" id="KW-0274">FAD</keyword>
<dbReference type="HOGENOM" id="CLU_018354_10_0_1"/>
<dbReference type="SUPFAM" id="SSF56176">
    <property type="entry name" value="FAD-binding/transporter-associated domain-like"/>
    <property type="match status" value="1"/>
</dbReference>
<sequence length="478" mass="51743">MTSSAPFSATAEHRQEPTPFDPAVDAQGSEPIVQTLQSLDSTLKLYTRASPHYGSLRGCFNKAIAAEPLVICRPVSVEQVQLIVRTVGDLPDGPPLAVRGAGHDVWGRGCIADSVTIDVRELDGQTLAEDKQSVSIGGGVLSGNLVGFLNTHGLCTSNGTAGNVGWTGWAIWGGYGPFNDFVGLGVDNILSARVVLADGRLVEAKAGSDLLWAIRGAGGNFGVIVETTVKVYRMPVILAGFIVYKWEESEQALHRVQELLDKGVPDAMGMQVGFMRSRAGLGLSLIYTWADSDRLDEGKKWLEEVRQLATVTIDTISETTFKDFQAITTKPVREPVNVCTRSVSIPRFTPETIAVLLKYSEAIPEGGRYNIVSHVGHGKGIQPNKESCFGTREPHILFHINAPVSDEAGSMTDAQGWVDGLMADIKGTGQALKPAYVSFMGEDEATHESFGQNWERLQALKRDMDQKNLFKFAQPKLS</sequence>
<accession>C5G0S1</accession>
<dbReference type="Proteomes" id="UP000002035">
    <property type="component" value="Unassembled WGS sequence"/>
</dbReference>
<evidence type="ECO:0000313" key="7">
    <source>
        <dbReference type="EMBL" id="EEQ35724.1"/>
    </source>
</evidence>